<evidence type="ECO:0000313" key="2">
    <source>
        <dbReference type="Proteomes" id="UP000789901"/>
    </source>
</evidence>
<proteinExistence type="predicted"/>
<organism evidence="1 2">
    <name type="scientific">Gigaspora margarita</name>
    <dbReference type="NCBI Taxonomy" id="4874"/>
    <lineage>
        <taxon>Eukaryota</taxon>
        <taxon>Fungi</taxon>
        <taxon>Fungi incertae sedis</taxon>
        <taxon>Mucoromycota</taxon>
        <taxon>Glomeromycotina</taxon>
        <taxon>Glomeromycetes</taxon>
        <taxon>Diversisporales</taxon>
        <taxon>Gigasporaceae</taxon>
        <taxon>Gigaspora</taxon>
    </lineage>
</organism>
<keyword evidence="2" id="KW-1185">Reference proteome</keyword>
<sequence length="56" mass="6175">GSGGEGLLPIWLVPVVYRIRGGKSTAEINKPIEINETTEINNVNRDVAVDVDRRNE</sequence>
<name>A0ABN7WGI5_GIGMA</name>
<accession>A0ABN7WGI5</accession>
<gene>
    <name evidence="1" type="ORF">GMARGA_LOCUS30749</name>
</gene>
<comment type="caution">
    <text evidence="1">The sequence shown here is derived from an EMBL/GenBank/DDBJ whole genome shotgun (WGS) entry which is preliminary data.</text>
</comment>
<dbReference type="EMBL" id="CAJVQB010044120">
    <property type="protein sequence ID" value="CAG8831671.1"/>
    <property type="molecule type" value="Genomic_DNA"/>
</dbReference>
<dbReference type="Proteomes" id="UP000789901">
    <property type="component" value="Unassembled WGS sequence"/>
</dbReference>
<protein>
    <submittedName>
        <fullName evidence="1">41202_t:CDS:1</fullName>
    </submittedName>
</protein>
<evidence type="ECO:0000313" key="1">
    <source>
        <dbReference type="EMBL" id="CAG8831671.1"/>
    </source>
</evidence>
<feature type="non-terminal residue" evidence="1">
    <location>
        <position position="1"/>
    </location>
</feature>
<reference evidence="1 2" key="1">
    <citation type="submission" date="2021-06" db="EMBL/GenBank/DDBJ databases">
        <authorList>
            <person name="Kallberg Y."/>
            <person name="Tangrot J."/>
            <person name="Rosling A."/>
        </authorList>
    </citation>
    <scope>NUCLEOTIDE SEQUENCE [LARGE SCALE GENOMIC DNA]</scope>
    <source>
        <strain evidence="1 2">120-4 pot B 10/14</strain>
    </source>
</reference>